<name>A0AAV4WQK8_CAEEX</name>
<gene>
    <name evidence="1" type="ORF">CEXT_258811</name>
</gene>
<accession>A0AAV4WQK8</accession>
<evidence type="ECO:0000313" key="2">
    <source>
        <dbReference type="Proteomes" id="UP001054945"/>
    </source>
</evidence>
<evidence type="ECO:0000313" key="1">
    <source>
        <dbReference type="EMBL" id="GIY84089.1"/>
    </source>
</evidence>
<dbReference type="Proteomes" id="UP001054945">
    <property type="component" value="Unassembled WGS sequence"/>
</dbReference>
<organism evidence="1 2">
    <name type="scientific">Caerostris extrusa</name>
    <name type="common">Bark spider</name>
    <name type="synonym">Caerostris bankana</name>
    <dbReference type="NCBI Taxonomy" id="172846"/>
    <lineage>
        <taxon>Eukaryota</taxon>
        <taxon>Metazoa</taxon>
        <taxon>Ecdysozoa</taxon>
        <taxon>Arthropoda</taxon>
        <taxon>Chelicerata</taxon>
        <taxon>Arachnida</taxon>
        <taxon>Araneae</taxon>
        <taxon>Araneomorphae</taxon>
        <taxon>Entelegynae</taxon>
        <taxon>Araneoidea</taxon>
        <taxon>Araneidae</taxon>
        <taxon>Caerostris</taxon>
    </lineage>
</organism>
<protein>
    <submittedName>
        <fullName evidence="1">Uncharacterized protein</fullName>
    </submittedName>
</protein>
<reference evidence="1 2" key="1">
    <citation type="submission" date="2021-06" db="EMBL/GenBank/DDBJ databases">
        <title>Caerostris extrusa draft genome.</title>
        <authorList>
            <person name="Kono N."/>
            <person name="Arakawa K."/>
        </authorList>
    </citation>
    <scope>NUCLEOTIDE SEQUENCE [LARGE SCALE GENOMIC DNA]</scope>
</reference>
<proteinExistence type="predicted"/>
<keyword evidence="2" id="KW-1185">Reference proteome</keyword>
<comment type="caution">
    <text evidence="1">The sequence shown here is derived from an EMBL/GenBank/DDBJ whole genome shotgun (WGS) entry which is preliminary data.</text>
</comment>
<dbReference type="AlphaFoldDB" id="A0AAV4WQK8"/>
<dbReference type="EMBL" id="BPLR01016468">
    <property type="protein sequence ID" value="GIY84089.1"/>
    <property type="molecule type" value="Genomic_DNA"/>
</dbReference>
<sequence>MLEVKSLEENLNGFTGEIVNNEEWNLPLKVDTLTENSPSGWHRTLSKTRFGCSMRQVFLKIPEGRLLSDALARVGTCRMMMIYGVSCKFELFWRRKKNLSTLT</sequence>